<evidence type="ECO:0000256" key="3">
    <source>
        <dbReference type="ARBA" id="ARBA00023125"/>
    </source>
</evidence>
<dbReference type="AlphaFoldDB" id="A0A7R9BWH0"/>
<keyword evidence="4" id="KW-0804">Transcription</keyword>
<accession>A0A7R9BWH0</accession>
<proteinExistence type="predicted"/>
<gene>
    <name evidence="6" type="ORF">NMOB1V02_LOCUS10536</name>
</gene>
<comment type="subcellular location">
    <subcellularLocation>
        <location evidence="1">Nucleus</location>
    </subcellularLocation>
</comment>
<dbReference type="EMBL" id="CAJPEX010004519">
    <property type="protein sequence ID" value="CAG0923070.1"/>
    <property type="molecule type" value="Genomic_DNA"/>
</dbReference>
<sequence>GTGAQQKQQQQMIHGEREHATALMMACKHLPAPLLATPGERAGMLVEAARTLERIGDSKRLQDCYHLMKAIGSSSAAGADG</sequence>
<evidence type="ECO:0000256" key="4">
    <source>
        <dbReference type="ARBA" id="ARBA00023163"/>
    </source>
</evidence>
<keyword evidence="5" id="KW-0539">Nucleus</keyword>
<evidence type="ECO:0000256" key="5">
    <source>
        <dbReference type="ARBA" id="ARBA00023242"/>
    </source>
</evidence>
<feature type="non-terminal residue" evidence="6">
    <location>
        <position position="1"/>
    </location>
</feature>
<evidence type="ECO:0000313" key="7">
    <source>
        <dbReference type="Proteomes" id="UP000678499"/>
    </source>
</evidence>
<dbReference type="GO" id="GO:0000978">
    <property type="term" value="F:RNA polymerase II cis-regulatory region sequence-specific DNA binding"/>
    <property type="evidence" value="ECO:0007669"/>
    <property type="project" value="TreeGrafter"/>
</dbReference>
<protein>
    <submittedName>
        <fullName evidence="6">Uncharacterized protein</fullName>
    </submittedName>
</protein>
<reference evidence="6" key="1">
    <citation type="submission" date="2020-11" db="EMBL/GenBank/DDBJ databases">
        <authorList>
            <person name="Tran Van P."/>
        </authorList>
    </citation>
    <scope>NUCLEOTIDE SEQUENCE</scope>
</reference>
<name>A0A7R9BWH0_9CRUS</name>
<evidence type="ECO:0000256" key="2">
    <source>
        <dbReference type="ARBA" id="ARBA00023015"/>
    </source>
</evidence>
<dbReference type="OrthoDB" id="2133190at2759"/>
<evidence type="ECO:0000256" key="1">
    <source>
        <dbReference type="ARBA" id="ARBA00004123"/>
    </source>
</evidence>
<dbReference type="GO" id="GO:0005634">
    <property type="term" value="C:nucleus"/>
    <property type="evidence" value="ECO:0007669"/>
    <property type="project" value="UniProtKB-SubCell"/>
</dbReference>
<dbReference type="EMBL" id="OA886556">
    <property type="protein sequence ID" value="CAD7282918.1"/>
    <property type="molecule type" value="Genomic_DNA"/>
</dbReference>
<organism evidence="6">
    <name type="scientific">Notodromas monacha</name>
    <dbReference type="NCBI Taxonomy" id="399045"/>
    <lineage>
        <taxon>Eukaryota</taxon>
        <taxon>Metazoa</taxon>
        <taxon>Ecdysozoa</taxon>
        <taxon>Arthropoda</taxon>
        <taxon>Crustacea</taxon>
        <taxon>Oligostraca</taxon>
        <taxon>Ostracoda</taxon>
        <taxon>Podocopa</taxon>
        <taxon>Podocopida</taxon>
        <taxon>Cypridocopina</taxon>
        <taxon>Cypridoidea</taxon>
        <taxon>Cyprididae</taxon>
        <taxon>Notodromas</taxon>
    </lineage>
</organism>
<dbReference type="Proteomes" id="UP000678499">
    <property type="component" value="Unassembled WGS sequence"/>
</dbReference>
<evidence type="ECO:0000313" key="6">
    <source>
        <dbReference type="EMBL" id="CAD7282918.1"/>
    </source>
</evidence>
<dbReference type="PANTHER" id="PTHR46062:SF1">
    <property type="entry name" value="LP12374P"/>
    <property type="match status" value="1"/>
</dbReference>
<keyword evidence="2" id="KW-0805">Transcription regulation</keyword>
<keyword evidence="3" id="KW-0238">DNA-binding</keyword>
<dbReference type="GO" id="GO:0000981">
    <property type="term" value="F:DNA-binding transcription factor activity, RNA polymerase II-specific"/>
    <property type="evidence" value="ECO:0007669"/>
    <property type="project" value="TreeGrafter"/>
</dbReference>
<keyword evidence="7" id="KW-1185">Reference proteome</keyword>
<dbReference type="PANTHER" id="PTHR46062">
    <property type="entry name" value="STEROL REGULATORY ELEMENT-BINDING PROTEIN"/>
    <property type="match status" value="1"/>
</dbReference>